<dbReference type="SUPFAM" id="SSF52799">
    <property type="entry name" value="(Phosphotyrosine protein) phosphatases II"/>
    <property type="match status" value="1"/>
</dbReference>
<reference evidence="5 6" key="1">
    <citation type="submission" date="2020-11" db="EMBL/GenBank/DDBJ databases">
        <title>Vibrio nitrifigilis sp. nov., a marine nitrogen-fixing bacterium isolated from the lagoon sediment of an islet inside an atoll.</title>
        <authorList>
            <person name="Wang L.-T."/>
            <person name="Shieh W.Y."/>
        </authorList>
    </citation>
    <scope>NUCLEOTIDE SEQUENCE [LARGE SCALE GENOMIC DNA]</scope>
    <source>
        <strain evidence="5 6">NFV-1</strain>
    </source>
</reference>
<dbReference type="InterPro" id="IPR016064">
    <property type="entry name" value="NAD/diacylglycerol_kinase_sf"/>
</dbReference>
<keyword evidence="1" id="KW-1133">Transmembrane helix</keyword>
<feature type="domain" description="Tyrosine specific protein phosphatases" evidence="3">
    <location>
        <begin position="155"/>
        <end position="224"/>
    </location>
</feature>
<dbReference type="InterPro" id="IPR017438">
    <property type="entry name" value="ATP-NAD_kinase_N"/>
</dbReference>
<dbReference type="InterPro" id="IPR029021">
    <property type="entry name" value="Prot-tyrosine_phosphatase-like"/>
</dbReference>
<dbReference type="Pfam" id="PF00782">
    <property type="entry name" value="DSPc"/>
    <property type="match status" value="1"/>
</dbReference>
<dbReference type="SMART" id="SM00404">
    <property type="entry name" value="PTPc_motif"/>
    <property type="match status" value="1"/>
</dbReference>
<dbReference type="PROSITE" id="PS50056">
    <property type="entry name" value="TYR_PHOSPHATASE_2"/>
    <property type="match status" value="1"/>
</dbReference>
<name>A0ABS0GLE4_9VIBR</name>
<dbReference type="Gene3D" id="2.60.200.40">
    <property type="match status" value="1"/>
</dbReference>
<comment type="caution">
    <text evidence="5">The sequence shown here is derived from an EMBL/GenBank/DDBJ whole genome shotgun (WGS) entry which is preliminary data.</text>
</comment>
<dbReference type="NCBIfam" id="NF009025">
    <property type="entry name" value="PRK12361.1"/>
    <property type="match status" value="1"/>
</dbReference>
<feature type="domain" description="Tyrosine-protein phosphatase" evidence="2">
    <location>
        <begin position="88"/>
        <end position="235"/>
    </location>
</feature>
<dbReference type="Gene3D" id="3.90.190.10">
    <property type="entry name" value="Protein tyrosine phosphatase superfamily"/>
    <property type="match status" value="1"/>
</dbReference>
<keyword evidence="6" id="KW-1185">Reference proteome</keyword>
<accession>A0ABS0GLE4</accession>
<evidence type="ECO:0000259" key="4">
    <source>
        <dbReference type="PROSITE" id="PS50146"/>
    </source>
</evidence>
<evidence type="ECO:0000259" key="3">
    <source>
        <dbReference type="PROSITE" id="PS50056"/>
    </source>
</evidence>
<evidence type="ECO:0000313" key="5">
    <source>
        <dbReference type="EMBL" id="MBF9003300.1"/>
    </source>
</evidence>
<organism evidence="5 6">
    <name type="scientific">Vibrio nitrifigilis</name>
    <dbReference type="NCBI Taxonomy" id="2789781"/>
    <lineage>
        <taxon>Bacteria</taxon>
        <taxon>Pseudomonadati</taxon>
        <taxon>Pseudomonadota</taxon>
        <taxon>Gammaproteobacteria</taxon>
        <taxon>Vibrionales</taxon>
        <taxon>Vibrionaceae</taxon>
        <taxon>Vibrio</taxon>
    </lineage>
</organism>
<dbReference type="PANTHER" id="PTHR47216">
    <property type="match status" value="1"/>
</dbReference>
<feature type="transmembrane region" description="Helical" evidence="1">
    <location>
        <begin position="60"/>
        <end position="81"/>
    </location>
</feature>
<dbReference type="Pfam" id="PF00781">
    <property type="entry name" value="DAGK_cat"/>
    <property type="match status" value="1"/>
</dbReference>
<keyword evidence="1" id="KW-0472">Membrane</keyword>
<sequence>MFMVKYYLLITILCFAAVVAISNLLLKVVCGWVGMSIFLVTIAYLYNIPSIFKKNEDGKIVWWIRWAFIPFLLGVKAYNAWSRSRDKIPAIHHVAPNLYVSRRLLSSEISELKKHNVSSIVDVTAEFAGLESAIIDKQFDYFTIPVLDHTVPTTEQLKHALNWIDTQIAQDKAVVVHCALGRGRSVFVVAAYLLSKDPHLTVEQALDCIHNVRSTARLNKRQLRALHKLRNEGELEQVSAVWLIANPVSGAGAWHRYGKRIIDRLTTEYPLKIKFTSKDISAEELTKEAMANNAGLVVAAGGDGTLSEVANMLVGSDVRFGAIPLGTANTLCHVLYGGEIKVFPVEKPCEAILSGQEKKIDIAYCNEKLMLLVLGIGFEQKMIEYAEREKKNQSGQLAYLNGFFNSLAQNTPIDLTYQQDDSAEQSLSVSSLVVANTAPFTTVLAQGGPMPEPSDGLLHITYLEGTQSVGERLLALSDITLSALDVREKAQRFTYNCAQRVVISAPQPFDYVVDGEPFTADRLVVTIKRNALTICTL</sequence>
<protein>
    <submittedName>
        <fullName evidence="5">Dual specificity protein phosphatase family protein</fullName>
    </submittedName>
</protein>
<dbReference type="InterPro" id="IPR000387">
    <property type="entry name" value="Tyr_Pase_dom"/>
</dbReference>
<dbReference type="SUPFAM" id="SSF111331">
    <property type="entry name" value="NAD kinase/diacylglycerol kinase-like"/>
    <property type="match status" value="1"/>
</dbReference>
<dbReference type="Gene3D" id="3.40.50.10330">
    <property type="entry name" value="Probable inorganic polyphosphate/atp-NAD kinase, domain 1"/>
    <property type="match status" value="1"/>
</dbReference>
<gene>
    <name evidence="5" type="ORF">I1A42_22735</name>
</gene>
<dbReference type="CDD" id="cd14527">
    <property type="entry name" value="DSP_bac"/>
    <property type="match status" value="1"/>
</dbReference>
<dbReference type="Proteomes" id="UP000597206">
    <property type="component" value="Unassembled WGS sequence"/>
</dbReference>
<dbReference type="RefSeq" id="WP_196125201.1">
    <property type="nucleotide sequence ID" value="NZ_JADPMR010000004.1"/>
</dbReference>
<feature type="transmembrane region" description="Helical" evidence="1">
    <location>
        <begin position="32"/>
        <end position="48"/>
    </location>
</feature>
<evidence type="ECO:0000259" key="2">
    <source>
        <dbReference type="PROSITE" id="PS50054"/>
    </source>
</evidence>
<keyword evidence="1" id="KW-0812">Transmembrane</keyword>
<dbReference type="InterPro" id="IPR000340">
    <property type="entry name" value="Dual-sp_phosphatase_cat-dom"/>
</dbReference>
<feature type="domain" description="DAGKc" evidence="4">
    <location>
        <begin position="236"/>
        <end position="368"/>
    </location>
</feature>
<proteinExistence type="predicted"/>
<dbReference type="EMBL" id="JADPMR010000004">
    <property type="protein sequence ID" value="MBF9003300.1"/>
    <property type="molecule type" value="Genomic_DNA"/>
</dbReference>
<dbReference type="InterPro" id="IPR001206">
    <property type="entry name" value="Diacylglycerol_kinase_cat_dom"/>
</dbReference>
<evidence type="ECO:0000313" key="6">
    <source>
        <dbReference type="Proteomes" id="UP000597206"/>
    </source>
</evidence>
<dbReference type="PANTHER" id="PTHR47216:SF4">
    <property type="entry name" value="OS01G0859400 PROTEIN"/>
    <property type="match status" value="1"/>
</dbReference>
<feature type="transmembrane region" description="Helical" evidence="1">
    <location>
        <begin position="7"/>
        <end position="26"/>
    </location>
</feature>
<dbReference type="InterPro" id="IPR003595">
    <property type="entry name" value="Tyr_Pase_cat"/>
</dbReference>
<evidence type="ECO:0000256" key="1">
    <source>
        <dbReference type="SAM" id="Phobius"/>
    </source>
</evidence>
<dbReference type="SMART" id="SM00195">
    <property type="entry name" value="DSPc"/>
    <property type="match status" value="1"/>
</dbReference>
<dbReference type="PROSITE" id="PS50054">
    <property type="entry name" value="TYR_PHOSPHATASE_DUAL"/>
    <property type="match status" value="1"/>
</dbReference>
<dbReference type="InterPro" id="IPR020422">
    <property type="entry name" value="TYR_PHOSPHATASE_DUAL_dom"/>
</dbReference>
<dbReference type="PROSITE" id="PS50146">
    <property type="entry name" value="DAGK"/>
    <property type="match status" value="1"/>
</dbReference>